<keyword evidence="4" id="KW-0732">Signal</keyword>
<organism evidence="8 9">
    <name type="scientific">Acinetobacter cumulans</name>
    <dbReference type="NCBI Taxonomy" id="2136182"/>
    <lineage>
        <taxon>Bacteria</taxon>
        <taxon>Pseudomonadati</taxon>
        <taxon>Pseudomonadota</taxon>
        <taxon>Gammaproteobacteria</taxon>
        <taxon>Moraxellales</taxon>
        <taxon>Moraxellaceae</taxon>
        <taxon>Acinetobacter</taxon>
    </lineage>
</organism>
<comment type="caution">
    <text evidence="8">The sequence shown here is derived from an EMBL/GenBank/DDBJ whole genome shotgun (WGS) entry which is preliminary data.</text>
</comment>
<dbReference type="GO" id="GO:0097347">
    <property type="term" value="C:TAM protein secretion complex"/>
    <property type="evidence" value="ECO:0007669"/>
    <property type="project" value="TreeGrafter"/>
</dbReference>
<keyword evidence="6" id="KW-0998">Cell outer membrane</keyword>
<dbReference type="RefSeq" id="WP_120368183.1">
    <property type="nucleotide sequence ID" value="NZ_RAXZ01000030.1"/>
</dbReference>
<keyword evidence="5" id="KW-0472">Membrane</keyword>
<dbReference type="InterPro" id="IPR000184">
    <property type="entry name" value="Bac_surfAg_D15"/>
</dbReference>
<evidence type="ECO:0000256" key="5">
    <source>
        <dbReference type="ARBA" id="ARBA00023136"/>
    </source>
</evidence>
<evidence type="ECO:0000256" key="6">
    <source>
        <dbReference type="ARBA" id="ARBA00023237"/>
    </source>
</evidence>
<name>A0A3A8G524_9GAMM</name>
<evidence type="ECO:0000256" key="2">
    <source>
        <dbReference type="ARBA" id="ARBA00022452"/>
    </source>
</evidence>
<feature type="domain" description="Bacterial surface antigen (D15)" evidence="7">
    <location>
        <begin position="611"/>
        <end position="914"/>
    </location>
</feature>
<accession>A0A3A8G524</accession>
<dbReference type="EMBL" id="RAXZ01000030">
    <property type="protein sequence ID" value="RKG48781.1"/>
    <property type="molecule type" value="Genomic_DNA"/>
</dbReference>
<dbReference type="InterPro" id="IPR039910">
    <property type="entry name" value="D15-like"/>
</dbReference>
<dbReference type="Pfam" id="PF01103">
    <property type="entry name" value="Omp85"/>
    <property type="match status" value="1"/>
</dbReference>
<proteinExistence type="predicted"/>
<dbReference type="Gene3D" id="2.40.160.50">
    <property type="entry name" value="membrane protein fhac: a member of the omp85/tpsb transporter family"/>
    <property type="match status" value="1"/>
</dbReference>
<protein>
    <submittedName>
        <fullName evidence="8">Outer membrane protein assembly factor</fullName>
    </submittedName>
</protein>
<dbReference type="GO" id="GO:0009306">
    <property type="term" value="P:protein secretion"/>
    <property type="evidence" value="ECO:0007669"/>
    <property type="project" value="TreeGrafter"/>
</dbReference>
<dbReference type="AlphaFoldDB" id="A0A3A8G524"/>
<dbReference type="PANTHER" id="PTHR12815">
    <property type="entry name" value="SORTING AND ASSEMBLY MACHINERY SAMM50 PROTEIN FAMILY MEMBER"/>
    <property type="match status" value="1"/>
</dbReference>
<reference evidence="8 9" key="1">
    <citation type="submission" date="2018-09" db="EMBL/GenBank/DDBJ databases">
        <title>The draft genome of Acinetobacter spp. strains.</title>
        <authorList>
            <person name="Qin J."/>
            <person name="Feng Y."/>
            <person name="Zong Z."/>
        </authorList>
    </citation>
    <scope>NUCLEOTIDE SEQUENCE [LARGE SCALE GENOMIC DNA]</scope>
    <source>
        <strain evidence="8 9">WCHAc060002</strain>
    </source>
</reference>
<dbReference type="GO" id="GO:0009279">
    <property type="term" value="C:cell outer membrane"/>
    <property type="evidence" value="ECO:0007669"/>
    <property type="project" value="TreeGrafter"/>
</dbReference>
<evidence type="ECO:0000313" key="9">
    <source>
        <dbReference type="Proteomes" id="UP000281084"/>
    </source>
</evidence>
<keyword evidence="2" id="KW-1134">Transmembrane beta strand</keyword>
<comment type="subcellular location">
    <subcellularLocation>
        <location evidence="1">Membrane</location>
    </subcellularLocation>
</comment>
<sequence length="916" mass="102584">MPEKINFKKTALHLSISHLTLGHHNNKRLCLSIFLTLFAQHVMAQTVEEHTPVADATQVEMVNALKAEASQQGVSEEELRQKVEQQLTQPAPVDSVQMLQEQQSSQTSIDAFKPIEFEDLENLPVEPIDQQLANEIFKVAEEAKQSAQNYRATQNNEVAVADITQQELQEINQAPVNVDVLMQSIRADSDIAIQENQTGRELVVGLDNQEAVDDKQPNFFKRLLYKVRPPRQMNTAKVPRITADVVLVSSQNESNVSNKDYAEALENLKANIKGKLSSFTQESFSDFPSALPQLRALSIQASQAVGFYNSEFKFEKTSNSRVRVLVTPNSPVVIQQQNVEFTGPGANQAQFKVIGVLPDQEEGGVFNHGLYENTKVRIDNAASNNGYFDSYWRLHDVKVAQPQNTADINLRFETGERYKLGDVEFRMSDPTKPFPLNEKILRSLVTWQEGADYAFWRVNGLANNLTNSRYFNYTLVDAVRPDPIEKELDLPPDLQKLVDQNKLSADDLAVQDKKAVASDHEVTQHVVNEDQFAGVKDPEQKASLRSLAEQQEQKDNEQDVLKDKARESKVVPVIVTLNADKLNSAEMGAGFGTDTGVRLRGQYRRAIVNERGHSFDANMELSQIRQSIDGRYNIPYKHPLNDYISLVGGYEREERDNVGGDVNLLIESAVAGADRIIKNPRGQWQQTYGLRYRLDRITENGLAAVDIDKIPEAFLVNANSQQQSLLMGYEVSRTDTDKRVNPTVGFKQTYKVELGSEKLLTDADMAIVNAGWRFIYSLGENDNHQFVGRADAGYIFTKDFSKVPYNLRYFTGGDQTIRGFDYKSLAASESGYKIGGQALAVGSLEYNYQFKDGWRAAIFSDAGNAYDKGFNTKTAYSAGLGIRWASPIGPIRIDVASGLSDDNHPIRIHFFIGSQL</sequence>
<gene>
    <name evidence="8" type="ORF">D7V64_14730</name>
</gene>
<evidence type="ECO:0000256" key="4">
    <source>
        <dbReference type="ARBA" id="ARBA00022729"/>
    </source>
</evidence>
<evidence type="ECO:0000256" key="1">
    <source>
        <dbReference type="ARBA" id="ARBA00004370"/>
    </source>
</evidence>
<evidence type="ECO:0000313" key="8">
    <source>
        <dbReference type="EMBL" id="RKG48781.1"/>
    </source>
</evidence>
<keyword evidence="3" id="KW-0812">Transmembrane</keyword>
<evidence type="ECO:0000256" key="3">
    <source>
        <dbReference type="ARBA" id="ARBA00022692"/>
    </source>
</evidence>
<dbReference type="Proteomes" id="UP000281084">
    <property type="component" value="Unassembled WGS sequence"/>
</dbReference>
<evidence type="ECO:0000259" key="7">
    <source>
        <dbReference type="Pfam" id="PF01103"/>
    </source>
</evidence>
<dbReference type="PANTHER" id="PTHR12815:SF47">
    <property type="entry name" value="TRANSLOCATION AND ASSEMBLY MODULE SUBUNIT TAMA"/>
    <property type="match status" value="1"/>
</dbReference>
<dbReference type="Gene3D" id="3.10.20.310">
    <property type="entry name" value="membrane protein fhac"/>
    <property type="match status" value="2"/>
</dbReference>